<name>A0A2I0KE15_PUNGR</name>
<reference evidence="3 4" key="1">
    <citation type="submission" date="2017-11" db="EMBL/GenBank/DDBJ databases">
        <title>De-novo sequencing of pomegranate (Punica granatum L.) genome.</title>
        <authorList>
            <person name="Akparov Z."/>
            <person name="Amiraslanov A."/>
            <person name="Hajiyeva S."/>
            <person name="Abbasov M."/>
            <person name="Kaur K."/>
            <person name="Hamwieh A."/>
            <person name="Solovyev V."/>
            <person name="Salamov A."/>
            <person name="Braich B."/>
            <person name="Kosarev P."/>
            <person name="Mahmoud A."/>
            <person name="Hajiyev E."/>
            <person name="Babayeva S."/>
            <person name="Izzatullayeva V."/>
            <person name="Mammadov A."/>
            <person name="Mammadov A."/>
            <person name="Sharifova S."/>
            <person name="Ojaghi J."/>
            <person name="Eynullazada K."/>
            <person name="Bayramov B."/>
            <person name="Abdulazimova A."/>
            <person name="Shahmuradov I."/>
        </authorList>
    </citation>
    <scope>NUCLEOTIDE SEQUENCE [LARGE SCALE GENOMIC DNA]</scope>
    <source>
        <strain evidence="4">cv. AG2017</strain>
        <tissue evidence="3">Leaf</tissue>
    </source>
</reference>
<evidence type="ECO:0000256" key="1">
    <source>
        <dbReference type="SAM" id="MobiDB-lite"/>
    </source>
</evidence>
<feature type="signal peptide" evidence="2">
    <location>
        <begin position="1"/>
        <end position="18"/>
    </location>
</feature>
<comment type="caution">
    <text evidence="3">The sequence shown here is derived from an EMBL/GenBank/DDBJ whole genome shotgun (WGS) entry which is preliminary data.</text>
</comment>
<feature type="region of interest" description="Disordered" evidence="1">
    <location>
        <begin position="72"/>
        <end position="139"/>
    </location>
</feature>
<dbReference type="EMBL" id="PGOL01000658">
    <property type="protein sequence ID" value="PKI66749.1"/>
    <property type="molecule type" value="Genomic_DNA"/>
</dbReference>
<dbReference type="STRING" id="22663.A0A2I0KE15"/>
<evidence type="ECO:0000313" key="3">
    <source>
        <dbReference type="EMBL" id="PKI66749.1"/>
    </source>
</evidence>
<evidence type="ECO:0000313" key="4">
    <source>
        <dbReference type="Proteomes" id="UP000233551"/>
    </source>
</evidence>
<feature type="chain" id="PRO_5014193232" evidence="2">
    <location>
        <begin position="19"/>
        <end position="164"/>
    </location>
</feature>
<sequence>MADFFLFFGVAVLTIVQASQISRNITTNEMANMMRYSYLKGPGGWFRNPYDHGCKKNCSDFLINGYNEDIEYNEDSSQPEGIGMMDIGRNSGLQNGEARSPRANGNGHVSINSNSSNTKSSHNHHHHGQTRCSSCSHGKPKTENMPLGLGLGLGRSGSRSVAAL</sequence>
<dbReference type="AlphaFoldDB" id="A0A2I0KE15"/>
<proteinExistence type="predicted"/>
<accession>A0A2I0KE15</accession>
<evidence type="ECO:0000256" key="2">
    <source>
        <dbReference type="SAM" id="SignalP"/>
    </source>
</evidence>
<protein>
    <submittedName>
        <fullName evidence="3">Uncharacterized protein</fullName>
    </submittedName>
</protein>
<keyword evidence="2" id="KW-0732">Signal</keyword>
<gene>
    <name evidence="3" type="ORF">CRG98_012944</name>
</gene>
<keyword evidence="4" id="KW-1185">Reference proteome</keyword>
<organism evidence="3 4">
    <name type="scientific">Punica granatum</name>
    <name type="common">Pomegranate</name>
    <dbReference type="NCBI Taxonomy" id="22663"/>
    <lineage>
        <taxon>Eukaryota</taxon>
        <taxon>Viridiplantae</taxon>
        <taxon>Streptophyta</taxon>
        <taxon>Embryophyta</taxon>
        <taxon>Tracheophyta</taxon>
        <taxon>Spermatophyta</taxon>
        <taxon>Magnoliopsida</taxon>
        <taxon>eudicotyledons</taxon>
        <taxon>Gunneridae</taxon>
        <taxon>Pentapetalae</taxon>
        <taxon>rosids</taxon>
        <taxon>malvids</taxon>
        <taxon>Myrtales</taxon>
        <taxon>Lythraceae</taxon>
        <taxon>Punica</taxon>
    </lineage>
</organism>
<dbReference type="Proteomes" id="UP000233551">
    <property type="component" value="Unassembled WGS sequence"/>
</dbReference>